<dbReference type="InterPro" id="IPR029058">
    <property type="entry name" value="AB_hydrolase_fold"/>
</dbReference>
<evidence type="ECO:0000259" key="1">
    <source>
        <dbReference type="Pfam" id="PF00561"/>
    </source>
</evidence>
<dbReference type="Pfam" id="PF00561">
    <property type="entry name" value="Abhydrolase_1"/>
    <property type="match status" value="1"/>
</dbReference>
<accession>A0A2N9YDZ2</accession>
<evidence type="ECO:0000313" key="2">
    <source>
        <dbReference type="EMBL" id="AUI68713.2"/>
    </source>
</evidence>
<dbReference type="Gene3D" id="3.40.50.1820">
    <property type="entry name" value="alpha/beta hydrolase"/>
    <property type="match status" value="1"/>
</dbReference>
<reference evidence="3" key="1">
    <citation type="submission" date="2016-12" db="EMBL/GenBank/DDBJ databases">
        <title>Complete Genome Sequence of Beggiatoa leptomitiformis D-401.</title>
        <authorList>
            <person name="Fomenkov A."/>
            <person name="Vincze T."/>
            <person name="Grabovich M."/>
            <person name="Anton B.P."/>
            <person name="Dubinina G."/>
            <person name="Orlova M."/>
            <person name="Belousova E."/>
            <person name="Roberts R.J."/>
        </authorList>
    </citation>
    <scope>NUCLEOTIDE SEQUENCE [LARGE SCALE GENOMIC DNA]</scope>
    <source>
        <strain evidence="3">D-401</strain>
    </source>
</reference>
<keyword evidence="3" id="KW-1185">Reference proteome</keyword>
<name>A0A2N9YDZ2_9GAMM</name>
<dbReference type="GO" id="GO:0016787">
    <property type="term" value="F:hydrolase activity"/>
    <property type="evidence" value="ECO:0007669"/>
    <property type="project" value="UniProtKB-KW"/>
</dbReference>
<dbReference type="AlphaFoldDB" id="A0A2N9YDZ2"/>
<dbReference type="InterPro" id="IPR050266">
    <property type="entry name" value="AB_hydrolase_sf"/>
</dbReference>
<proteinExistence type="predicted"/>
<gene>
    <name evidence="2" type="ORF">BLE401_08345</name>
</gene>
<evidence type="ECO:0000313" key="3">
    <source>
        <dbReference type="Proteomes" id="UP000234271"/>
    </source>
</evidence>
<dbReference type="PANTHER" id="PTHR43798">
    <property type="entry name" value="MONOACYLGLYCEROL LIPASE"/>
    <property type="match status" value="1"/>
</dbReference>
<protein>
    <submittedName>
        <fullName evidence="2">Alpha/beta fold hydrolase</fullName>
    </submittedName>
</protein>
<feature type="domain" description="AB hydrolase-1" evidence="1">
    <location>
        <begin position="86"/>
        <end position="205"/>
    </location>
</feature>
<sequence>MGCNLIRCFTPCKTHCSCRGFIMRNQHAFEAYLKLILLFGILHTTFIHAQEPQTLPAELKGLTMPGNLVSVGDHRLHIYCTGEGSPVVLMDAGLGGTFIDWSRIQPMVAQYTRVCTYDRAGYGWSESGTSPRTSSTIAEELFTLAKNAHLAPPYIVVGHSFGGFNVRLFASHHPAETVGMVLVDASHEKQFSRFAKETQQNLAPTTGAQIAFLSRPLIPNNLPADKQELAKRMLATERMYGSLLSEVSSMRTSAQEVFNASEITVPLVVISRGTQAWQNNPRGAQLEALWQELQDDLASHSPHSAHLIVHDSSHYIHLDKPQVVIESINSLVAIYRHERALQTELDRLSARWSSHPTKNVIALAIETN</sequence>
<dbReference type="Proteomes" id="UP000234271">
    <property type="component" value="Chromosome"/>
</dbReference>
<dbReference type="InterPro" id="IPR000073">
    <property type="entry name" value="AB_hydrolase_1"/>
</dbReference>
<organism evidence="2 3">
    <name type="scientific">Beggiatoa leptomitoformis</name>
    <dbReference type="NCBI Taxonomy" id="288004"/>
    <lineage>
        <taxon>Bacteria</taxon>
        <taxon>Pseudomonadati</taxon>
        <taxon>Pseudomonadota</taxon>
        <taxon>Gammaproteobacteria</taxon>
        <taxon>Thiotrichales</taxon>
        <taxon>Thiotrichaceae</taxon>
        <taxon>Beggiatoa</taxon>
    </lineage>
</organism>
<keyword evidence="2" id="KW-0378">Hydrolase</keyword>
<dbReference type="EMBL" id="CP018889">
    <property type="protein sequence ID" value="AUI68713.2"/>
    <property type="molecule type" value="Genomic_DNA"/>
</dbReference>
<dbReference type="SUPFAM" id="SSF53474">
    <property type="entry name" value="alpha/beta-Hydrolases"/>
    <property type="match status" value="1"/>
</dbReference>